<evidence type="ECO:0000313" key="8">
    <source>
        <dbReference type="EMBL" id="EFO88499.1"/>
    </source>
</evidence>
<gene>
    <name evidence="8" type="ORF">CRE_13049</name>
</gene>
<dbReference type="PROSITE" id="PS50262">
    <property type="entry name" value="G_PROTEIN_RECEP_F1_2"/>
    <property type="match status" value="1"/>
</dbReference>
<feature type="transmembrane region" description="Helical" evidence="6">
    <location>
        <begin position="54"/>
        <end position="72"/>
    </location>
</feature>
<proteinExistence type="predicted"/>
<evidence type="ECO:0000256" key="2">
    <source>
        <dbReference type="ARBA" id="ARBA00022692"/>
    </source>
</evidence>
<evidence type="ECO:0000313" key="9">
    <source>
        <dbReference type="Proteomes" id="UP000008281"/>
    </source>
</evidence>
<protein>
    <recommendedName>
        <fullName evidence="7">G-protein coupled receptors family 1 profile domain-containing protein</fullName>
    </recommendedName>
</protein>
<dbReference type="InterPro" id="IPR019427">
    <property type="entry name" value="7TM_GPCR_serpentine_rcpt_Srw"/>
</dbReference>
<evidence type="ECO:0000256" key="5">
    <source>
        <dbReference type="SAM" id="Coils"/>
    </source>
</evidence>
<sequence length="414" mass="48761">MTDYDYQYQYEYKSSPTSSSSYPSYSYEVSKDYNYLEEQTVYDKIYSYSSDVNFLFQAIVILINLVHLLILIQKEIRSNTIYVLMIGICVSDLLNFSISIYLEGVDRGWYRRIFSFSNLDCLREDYEIFNVGYEVFRALQNSTRPISVWLAILMALFRTITILYPLKPFTAKISSFYFALCQILLHSFTWLAYYSWNFLFLSSLNYPQNLCDDEEKKIVNRNSTQYVFAISVHFYEITNTRESWEHWIRIVPTLSYPVLTALLLFKLSEIKEQRRHANERNNKKKEKFDNLTKLILFMTISFMLSEGIDGVRSFLIIDAFSWGSEFPNLRLVSILPFHPISSLSFRKTLLSSHYIITSLRCFNAMSHLFVCYAMSSQYRNTARRILYLEKKQSISMKVIPVISASSTSPRTSRK</sequence>
<dbReference type="PANTHER" id="PTHR46846:SF2">
    <property type="entry name" value="G-PROTEIN COUPLED RECEPTORS FAMILY 1 PROFILE DOMAIN-CONTAINING PROTEIN"/>
    <property type="match status" value="1"/>
</dbReference>
<keyword evidence="4 6" id="KW-0472">Membrane</keyword>
<dbReference type="Pfam" id="PF10324">
    <property type="entry name" value="7TM_GPCR_Srw"/>
    <property type="match status" value="1"/>
</dbReference>
<dbReference type="HOGENOM" id="CLU_043715_2_1_1"/>
<dbReference type="Gene3D" id="1.20.1070.10">
    <property type="entry name" value="Rhodopsin 7-helix transmembrane proteins"/>
    <property type="match status" value="1"/>
</dbReference>
<dbReference type="GO" id="GO:0016020">
    <property type="term" value="C:membrane"/>
    <property type="evidence" value="ECO:0007669"/>
    <property type="project" value="UniProtKB-SubCell"/>
</dbReference>
<evidence type="ECO:0000256" key="3">
    <source>
        <dbReference type="ARBA" id="ARBA00022989"/>
    </source>
</evidence>
<accession>E3N7H4</accession>
<feature type="coiled-coil region" evidence="5">
    <location>
        <begin position="267"/>
        <end position="294"/>
    </location>
</feature>
<dbReference type="GO" id="GO:0008528">
    <property type="term" value="F:G protein-coupled peptide receptor activity"/>
    <property type="evidence" value="ECO:0007669"/>
    <property type="project" value="InterPro"/>
</dbReference>
<dbReference type="InterPro" id="IPR017452">
    <property type="entry name" value="GPCR_Rhodpsn_7TM"/>
</dbReference>
<dbReference type="InParanoid" id="E3N7H4"/>
<dbReference type="EMBL" id="DS268547">
    <property type="protein sequence ID" value="EFO88499.1"/>
    <property type="molecule type" value="Genomic_DNA"/>
</dbReference>
<dbReference type="PANTHER" id="PTHR46846">
    <property type="entry name" value="SERPENTINE RECEPTOR, CLASS W-RELATED"/>
    <property type="match status" value="1"/>
</dbReference>
<evidence type="ECO:0000256" key="6">
    <source>
        <dbReference type="SAM" id="Phobius"/>
    </source>
</evidence>
<keyword evidence="3 6" id="KW-1133">Transmembrane helix</keyword>
<feature type="transmembrane region" description="Helical" evidence="6">
    <location>
        <begin position="146"/>
        <end position="164"/>
    </location>
</feature>
<dbReference type="SUPFAM" id="SSF81321">
    <property type="entry name" value="Family A G protein-coupled receptor-like"/>
    <property type="match status" value="1"/>
</dbReference>
<organism evidence="9">
    <name type="scientific">Caenorhabditis remanei</name>
    <name type="common">Caenorhabditis vulgaris</name>
    <dbReference type="NCBI Taxonomy" id="31234"/>
    <lineage>
        <taxon>Eukaryota</taxon>
        <taxon>Metazoa</taxon>
        <taxon>Ecdysozoa</taxon>
        <taxon>Nematoda</taxon>
        <taxon>Chromadorea</taxon>
        <taxon>Rhabditida</taxon>
        <taxon>Rhabditina</taxon>
        <taxon>Rhabditomorpha</taxon>
        <taxon>Rhabditoidea</taxon>
        <taxon>Rhabditidae</taxon>
        <taxon>Peloderinae</taxon>
        <taxon>Caenorhabditis</taxon>
    </lineage>
</organism>
<keyword evidence="9" id="KW-1185">Reference proteome</keyword>
<dbReference type="OMA" id="YSWNFLF"/>
<dbReference type="AlphaFoldDB" id="E3N7H4"/>
<feature type="domain" description="G-protein coupled receptors family 1 profile" evidence="7">
    <location>
        <begin position="63"/>
        <end position="304"/>
    </location>
</feature>
<reference evidence="8" key="1">
    <citation type="submission" date="2007-07" db="EMBL/GenBank/DDBJ databases">
        <title>PCAP assembly of the Caenorhabditis remanei genome.</title>
        <authorList>
            <consortium name="The Caenorhabditis remanei Sequencing Consortium"/>
            <person name="Wilson R.K."/>
        </authorList>
    </citation>
    <scope>NUCLEOTIDE SEQUENCE [LARGE SCALE GENOMIC DNA]</scope>
    <source>
        <strain evidence="8">PB4641</strain>
    </source>
</reference>
<keyword evidence="5" id="KW-0175">Coiled coil</keyword>
<evidence type="ECO:0000259" key="7">
    <source>
        <dbReference type="PROSITE" id="PS50262"/>
    </source>
</evidence>
<evidence type="ECO:0000256" key="4">
    <source>
        <dbReference type="ARBA" id="ARBA00023136"/>
    </source>
</evidence>
<feature type="transmembrane region" description="Helical" evidence="6">
    <location>
        <begin position="81"/>
        <end position="102"/>
    </location>
</feature>
<keyword evidence="2 6" id="KW-0812">Transmembrane</keyword>
<comment type="subcellular location">
    <subcellularLocation>
        <location evidence="1">Membrane</location>
    </subcellularLocation>
</comment>
<dbReference type="eggNOG" id="ENOG502TGRH">
    <property type="taxonomic scope" value="Eukaryota"/>
</dbReference>
<evidence type="ECO:0000256" key="1">
    <source>
        <dbReference type="ARBA" id="ARBA00004370"/>
    </source>
</evidence>
<dbReference type="OrthoDB" id="10449321at2759"/>
<dbReference type="Proteomes" id="UP000008281">
    <property type="component" value="Unassembled WGS sequence"/>
</dbReference>
<feature type="transmembrane region" description="Helical" evidence="6">
    <location>
        <begin position="176"/>
        <end position="196"/>
    </location>
</feature>
<name>E3N7H4_CAERE</name>